<sequence length="355" mass="38955">MPKNLVRFASRIFPIPLIRMALFPALLALMQVASAERLEPPLELLYNPLNVLVSGKVDEINPQGRIVFARQDVLSAKIRPPELIDVRVPTQTLADVKVGESYLLGYSIYARDPRKPEALIGSPLGPVLIVSEGLEPALFRDTAEVRKLLKLGRSEHGRESRSSLDLLLAALKSDDSQLQNLAAAQITMEPELLQRIKPSDLPAIKALVANDQAHPAARAILLVAANRHPQQLGQAWPTEMALSILTTTPIDLNLTKSLDLGQLVLSAFDMLSTLSSDLPLASVTRWIGSANSGIAERALLIVRKQAPDQERVAIQQALDDSTLAPLTREFLQDHLRRLNLTDDKAHNTATDSQKH</sequence>
<keyword evidence="2" id="KW-1185">Reference proteome</keyword>
<accession>A0A411HN44</accession>
<dbReference type="AlphaFoldDB" id="A0A411HN44"/>
<dbReference type="Proteomes" id="UP000291562">
    <property type="component" value="Chromosome"/>
</dbReference>
<proteinExistence type="predicted"/>
<name>A0A411HN44_9GAMM</name>
<protein>
    <submittedName>
        <fullName evidence="1">Uncharacterized protein</fullName>
    </submittedName>
</protein>
<dbReference type="RefSeq" id="WP_129835369.1">
    <property type="nucleotide sequence ID" value="NZ_CP035704.1"/>
</dbReference>
<dbReference type="EMBL" id="CP035704">
    <property type="protein sequence ID" value="QBB71903.1"/>
    <property type="molecule type" value="Genomic_DNA"/>
</dbReference>
<dbReference type="KEGG" id="xbc:ELE36_16910"/>
<organism evidence="1 2">
    <name type="scientific">Pseudolysobacter antarcticus</name>
    <dbReference type="NCBI Taxonomy" id="2511995"/>
    <lineage>
        <taxon>Bacteria</taxon>
        <taxon>Pseudomonadati</taxon>
        <taxon>Pseudomonadota</taxon>
        <taxon>Gammaproteobacteria</taxon>
        <taxon>Lysobacterales</taxon>
        <taxon>Rhodanobacteraceae</taxon>
        <taxon>Pseudolysobacter</taxon>
    </lineage>
</organism>
<evidence type="ECO:0000313" key="1">
    <source>
        <dbReference type="EMBL" id="QBB71903.1"/>
    </source>
</evidence>
<gene>
    <name evidence="1" type="ORF">ELE36_16910</name>
</gene>
<dbReference type="OrthoDB" id="6064746at2"/>
<reference evidence="1 2" key="1">
    <citation type="submission" date="2019-01" db="EMBL/GenBank/DDBJ databases">
        <title>Pseudolysobacter antarctica gen. nov., sp. nov., isolated from Fildes Peninsula, Antarctica.</title>
        <authorList>
            <person name="Wei Z."/>
            <person name="Peng F."/>
        </authorList>
    </citation>
    <scope>NUCLEOTIDE SEQUENCE [LARGE SCALE GENOMIC DNA]</scope>
    <source>
        <strain evidence="1 2">AQ6-296</strain>
    </source>
</reference>
<evidence type="ECO:0000313" key="2">
    <source>
        <dbReference type="Proteomes" id="UP000291562"/>
    </source>
</evidence>